<evidence type="ECO:0000313" key="9">
    <source>
        <dbReference type="Proteomes" id="UP000663851"/>
    </source>
</evidence>
<evidence type="ECO:0000256" key="3">
    <source>
        <dbReference type="ARBA" id="ARBA00022692"/>
    </source>
</evidence>
<name>A0A820CTD2_9BILA</name>
<keyword evidence="5 6" id="KW-0472">Membrane</keyword>
<evidence type="ECO:0000256" key="5">
    <source>
        <dbReference type="ARBA" id="ARBA00023136"/>
    </source>
</evidence>
<dbReference type="InterPro" id="IPR036259">
    <property type="entry name" value="MFS_trans_sf"/>
</dbReference>
<evidence type="ECO:0000256" key="4">
    <source>
        <dbReference type="ARBA" id="ARBA00022989"/>
    </source>
</evidence>
<evidence type="ECO:0000313" key="8">
    <source>
        <dbReference type="EMBL" id="CAF4226160.1"/>
    </source>
</evidence>
<dbReference type="InterPro" id="IPR045263">
    <property type="entry name" value="GLUT"/>
</dbReference>
<dbReference type="PANTHER" id="PTHR23503">
    <property type="entry name" value="SOLUTE CARRIER FAMILY 2"/>
    <property type="match status" value="1"/>
</dbReference>
<feature type="domain" description="Major facilitator superfamily (MFS) profile" evidence="7">
    <location>
        <begin position="1"/>
        <end position="104"/>
    </location>
</feature>
<evidence type="ECO:0000256" key="6">
    <source>
        <dbReference type="SAM" id="Phobius"/>
    </source>
</evidence>
<dbReference type="GO" id="GO:0016020">
    <property type="term" value="C:membrane"/>
    <property type="evidence" value="ECO:0007669"/>
    <property type="project" value="UniProtKB-SubCell"/>
</dbReference>
<gene>
    <name evidence="8" type="ORF">HFQ381_LOCUS8944</name>
</gene>
<dbReference type="InterPro" id="IPR005828">
    <property type="entry name" value="MFS_sugar_transport-like"/>
</dbReference>
<keyword evidence="2" id="KW-0813">Transport</keyword>
<dbReference type="AlphaFoldDB" id="A0A820CTD2"/>
<dbReference type="InterPro" id="IPR020846">
    <property type="entry name" value="MFS_dom"/>
</dbReference>
<comment type="caution">
    <text evidence="8">The sequence shown here is derived from an EMBL/GenBank/DDBJ whole genome shotgun (WGS) entry which is preliminary data.</text>
</comment>
<dbReference type="EMBL" id="CAJOBO010000457">
    <property type="protein sequence ID" value="CAF4226160.1"/>
    <property type="molecule type" value="Genomic_DNA"/>
</dbReference>
<dbReference type="Proteomes" id="UP000663851">
    <property type="component" value="Unassembled WGS sequence"/>
</dbReference>
<dbReference type="SUPFAM" id="SSF103473">
    <property type="entry name" value="MFS general substrate transporter"/>
    <property type="match status" value="1"/>
</dbReference>
<proteinExistence type="predicted"/>
<accession>A0A820CTD2</accession>
<comment type="subcellular location">
    <subcellularLocation>
        <location evidence="1">Membrane</location>
        <topology evidence="1">Multi-pass membrane protein</topology>
    </subcellularLocation>
</comment>
<reference evidence="8" key="1">
    <citation type="submission" date="2021-02" db="EMBL/GenBank/DDBJ databases">
        <authorList>
            <person name="Nowell W R."/>
        </authorList>
    </citation>
    <scope>NUCLEOTIDE SEQUENCE</scope>
</reference>
<dbReference type="Pfam" id="PF00083">
    <property type="entry name" value="Sugar_tr"/>
    <property type="match status" value="1"/>
</dbReference>
<evidence type="ECO:0000259" key="7">
    <source>
        <dbReference type="PROSITE" id="PS50850"/>
    </source>
</evidence>
<feature type="transmembrane region" description="Helical" evidence="6">
    <location>
        <begin position="50"/>
        <end position="71"/>
    </location>
</feature>
<keyword evidence="4 6" id="KW-1133">Transmembrane helix</keyword>
<organism evidence="8 9">
    <name type="scientific">Rotaria socialis</name>
    <dbReference type="NCBI Taxonomy" id="392032"/>
    <lineage>
        <taxon>Eukaryota</taxon>
        <taxon>Metazoa</taxon>
        <taxon>Spiralia</taxon>
        <taxon>Gnathifera</taxon>
        <taxon>Rotifera</taxon>
        <taxon>Eurotatoria</taxon>
        <taxon>Bdelloidea</taxon>
        <taxon>Philodinida</taxon>
        <taxon>Philodinidae</taxon>
        <taxon>Rotaria</taxon>
    </lineage>
</organism>
<sequence length="127" mass="14531">MTHMSHIPLYHMIFLEIFAMMAHVSFSAMGPNAIPWLLSTDMFLQSERAYASVIAIVVNWLSMFFVLMTFVPLFHAVGASLFLVYGIMSCGFWLVAFIFVPETRRKTPERVQVLVAKGTVYKAKYQK</sequence>
<feature type="transmembrane region" description="Helical" evidence="6">
    <location>
        <begin position="12"/>
        <end position="38"/>
    </location>
</feature>
<evidence type="ECO:0000256" key="1">
    <source>
        <dbReference type="ARBA" id="ARBA00004141"/>
    </source>
</evidence>
<feature type="transmembrane region" description="Helical" evidence="6">
    <location>
        <begin position="77"/>
        <end position="100"/>
    </location>
</feature>
<evidence type="ECO:0000256" key="2">
    <source>
        <dbReference type="ARBA" id="ARBA00022448"/>
    </source>
</evidence>
<keyword evidence="3 6" id="KW-0812">Transmembrane</keyword>
<dbReference type="PANTHER" id="PTHR23503:SF8">
    <property type="entry name" value="FACILITATED GLUCOSE TRANSPORTER PROTEIN 1"/>
    <property type="match status" value="1"/>
</dbReference>
<dbReference type="Gene3D" id="1.20.1250.20">
    <property type="entry name" value="MFS general substrate transporter like domains"/>
    <property type="match status" value="1"/>
</dbReference>
<protein>
    <recommendedName>
        <fullName evidence="7">Major facilitator superfamily (MFS) profile domain-containing protein</fullName>
    </recommendedName>
</protein>
<dbReference type="PROSITE" id="PS50850">
    <property type="entry name" value="MFS"/>
    <property type="match status" value="1"/>
</dbReference>
<dbReference type="GO" id="GO:0015149">
    <property type="term" value="F:hexose transmembrane transporter activity"/>
    <property type="evidence" value="ECO:0007669"/>
    <property type="project" value="TreeGrafter"/>
</dbReference>